<keyword evidence="20" id="KW-1185">Reference proteome</keyword>
<dbReference type="GO" id="GO:0006325">
    <property type="term" value="P:chromatin organization"/>
    <property type="evidence" value="ECO:0007669"/>
    <property type="project" value="UniProtKB-KW"/>
</dbReference>
<evidence type="ECO:0000256" key="14">
    <source>
        <dbReference type="ARBA" id="ARBA00023306"/>
    </source>
</evidence>
<comment type="subcellular location">
    <subcellularLocation>
        <location evidence="2">Cytoplasm</location>
    </subcellularLocation>
    <subcellularLocation>
        <location evidence="1">Nucleus</location>
    </subcellularLocation>
</comment>
<keyword evidence="10" id="KW-0833">Ubl conjugation pathway</keyword>
<keyword evidence="12" id="KW-0234">DNA repair</keyword>
<dbReference type="STRING" id="3821.A0A151R7Y6"/>
<keyword evidence="8" id="KW-0227">DNA damage</keyword>
<evidence type="ECO:0000256" key="13">
    <source>
        <dbReference type="ARBA" id="ARBA00023242"/>
    </source>
</evidence>
<evidence type="ECO:0000256" key="3">
    <source>
        <dbReference type="ARBA" id="ARBA00019438"/>
    </source>
</evidence>
<dbReference type="AlphaFoldDB" id="A0A151R7Y6"/>
<keyword evidence="5" id="KW-0132">Cell division</keyword>
<name>A0A151R7Y6_CAJCA</name>
<organism evidence="19 20">
    <name type="scientific">Cajanus cajan</name>
    <name type="common">Pigeon pea</name>
    <name type="synonym">Cajanus indicus</name>
    <dbReference type="NCBI Taxonomy" id="3821"/>
    <lineage>
        <taxon>Eukaryota</taxon>
        <taxon>Viridiplantae</taxon>
        <taxon>Streptophyta</taxon>
        <taxon>Embryophyta</taxon>
        <taxon>Tracheophyta</taxon>
        <taxon>Spermatophyta</taxon>
        <taxon>Magnoliopsida</taxon>
        <taxon>eudicotyledons</taxon>
        <taxon>Gunneridae</taxon>
        <taxon>Pentapetalae</taxon>
        <taxon>rosids</taxon>
        <taxon>fabids</taxon>
        <taxon>Fabales</taxon>
        <taxon>Fabaceae</taxon>
        <taxon>Papilionoideae</taxon>
        <taxon>50 kb inversion clade</taxon>
        <taxon>NPAAA clade</taxon>
        <taxon>indigoferoid/millettioid clade</taxon>
        <taxon>Phaseoleae</taxon>
        <taxon>Cajanus</taxon>
    </lineage>
</organism>
<proteinExistence type="inferred from homology"/>
<dbReference type="GO" id="GO:0005737">
    <property type="term" value="C:cytoplasm"/>
    <property type="evidence" value="ECO:0007669"/>
    <property type="project" value="UniProtKB-SubCell"/>
</dbReference>
<keyword evidence="18" id="KW-1133">Transmembrane helix</keyword>
<dbReference type="PANTHER" id="PTHR15189">
    <property type="entry name" value="BRISC AND BRCA1-A COMPLEX MEMBER 2"/>
    <property type="match status" value="1"/>
</dbReference>
<evidence type="ECO:0000256" key="9">
    <source>
        <dbReference type="ARBA" id="ARBA00022776"/>
    </source>
</evidence>
<keyword evidence="13" id="KW-0539">Nucleus</keyword>
<dbReference type="GO" id="GO:0051301">
    <property type="term" value="P:cell division"/>
    <property type="evidence" value="ECO:0007669"/>
    <property type="project" value="UniProtKB-KW"/>
</dbReference>
<evidence type="ECO:0000256" key="7">
    <source>
        <dbReference type="ARBA" id="ARBA00022737"/>
    </source>
</evidence>
<keyword evidence="7" id="KW-0677">Repeat</keyword>
<keyword evidence="18" id="KW-0472">Membrane</keyword>
<gene>
    <name evidence="19" type="ORF">KK1_039987</name>
</gene>
<dbReference type="InterPro" id="IPR010358">
    <property type="entry name" value="BRE"/>
</dbReference>
<evidence type="ECO:0000313" key="20">
    <source>
        <dbReference type="Proteomes" id="UP000075243"/>
    </source>
</evidence>
<comment type="similarity">
    <text evidence="15">Belongs to the BABAM2 family.</text>
</comment>
<evidence type="ECO:0000256" key="4">
    <source>
        <dbReference type="ARBA" id="ARBA00022490"/>
    </source>
</evidence>
<sequence>MSAPSAPTLKLVSSPELKALYSTDDVKLPPWLDGMCLAEYLPNLEEYLGKQVLEAVSLIEVRRNFIEALACPFGRPVEADPVFCRKATFLSASGVFTFLVLYYTYYLMPVCLFMFDDDDECLIQELIKFFKKPRI</sequence>
<keyword evidence="6" id="KW-0053">Apoptosis</keyword>
<evidence type="ECO:0000256" key="2">
    <source>
        <dbReference type="ARBA" id="ARBA00004496"/>
    </source>
</evidence>
<reference evidence="19" key="1">
    <citation type="journal article" date="2012" name="Nat. Biotechnol.">
        <title>Draft genome sequence of pigeonpea (Cajanus cajan), an orphan legume crop of resource-poor farmers.</title>
        <authorList>
            <person name="Varshney R.K."/>
            <person name="Chen W."/>
            <person name="Li Y."/>
            <person name="Bharti A.K."/>
            <person name="Saxena R.K."/>
            <person name="Schlueter J.A."/>
            <person name="Donoghue M.T."/>
            <person name="Azam S."/>
            <person name="Fan G."/>
            <person name="Whaley A.M."/>
            <person name="Farmer A.D."/>
            <person name="Sheridan J."/>
            <person name="Iwata A."/>
            <person name="Tuteja R."/>
            <person name="Penmetsa R.V."/>
            <person name="Wu W."/>
            <person name="Upadhyaya H.D."/>
            <person name="Yang S.P."/>
            <person name="Shah T."/>
            <person name="Saxena K.B."/>
            <person name="Michael T."/>
            <person name="McCombie W.R."/>
            <person name="Yang B."/>
            <person name="Zhang G."/>
            <person name="Yang H."/>
            <person name="Wang J."/>
            <person name="Spillane C."/>
            <person name="Cook D.R."/>
            <person name="May G.D."/>
            <person name="Xu X."/>
            <person name="Jackson S.A."/>
        </authorList>
    </citation>
    <scope>NUCLEOTIDE SEQUENCE [LARGE SCALE GENOMIC DNA]</scope>
</reference>
<evidence type="ECO:0000256" key="8">
    <source>
        <dbReference type="ARBA" id="ARBA00022763"/>
    </source>
</evidence>
<evidence type="ECO:0000313" key="19">
    <source>
        <dbReference type="EMBL" id="KYP38738.1"/>
    </source>
</evidence>
<keyword evidence="9" id="KW-0498">Mitosis</keyword>
<evidence type="ECO:0000256" key="6">
    <source>
        <dbReference type="ARBA" id="ARBA00022703"/>
    </source>
</evidence>
<accession>A0A151R7Y6</accession>
<evidence type="ECO:0000256" key="10">
    <source>
        <dbReference type="ARBA" id="ARBA00022786"/>
    </source>
</evidence>
<keyword evidence="18" id="KW-0812">Transmembrane</keyword>
<keyword evidence="4" id="KW-0963">Cytoplasm</keyword>
<evidence type="ECO:0000256" key="17">
    <source>
        <dbReference type="ARBA" id="ARBA00032630"/>
    </source>
</evidence>
<evidence type="ECO:0000256" key="18">
    <source>
        <dbReference type="SAM" id="Phobius"/>
    </source>
</evidence>
<dbReference type="Proteomes" id="UP000075243">
    <property type="component" value="Unassembled WGS sequence"/>
</dbReference>
<feature type="transmembrane region" description="Helical" evidence="18">
    <location>
        <begin position="95"/>
        <end position="115"/>
    </location>
</feature>
<evidence type="ECO:0000256" key="12">
    <source>
        <dbReference type="ARBA" id="ARBA00023204"/>
    </source>
</evidence>
<evidence type="ECO:0000256" key="5">
    <source>
        <dbReference type="ARBA" id="ARBA00022618"/>
    </source>
</evidence>
<evidence type="ECO:0000256" key="11">
    <source>
        <dbReference type="ARBA" id="ARBA00022853"/>
    </source>
</evidence>
<keyword evidence="11" id="KW-0156">Chromatin regulator</keyword>
<dbReference type="PANTHER" id="PTHR15189:SF7">
    <property type="entry name" value="BRISC AND BRCA1-A COMPLEX MEMBER 2"/>
    <property type="match status" value="1"/>
</dbReference>
<keyword evidence="14" id="KW-0131">Cell cycle</keyword>
<protein>
    <recommendedName>
        <fullName evidence="3">BRISC and BRCA1-A complex member 2</fullName>
    </recommendedName>
    <alternativeName>
        <fullName evidence="16">BRCA1-A complex subunit BRE</fullName>
    </alternativeName>
    <alternativeName>
        <fullName evidence="17">BRCA1/BRCA2-containing complex subunit 45</fullName>
    </alternativeName>
</protein>
<evidence type="ECO:0000256" key="16">
    <source>
        <dbReference type="ARBA" id="ARBA00032491"/>
    </source>
</evidence>
<dbReference type="EMBL" id="KQ483970">
    <property type="protein sequence ID" value="KYP38738.1"/>
    <property type="molecule type" value="Genomic_DNA"/>
</dbReference>
<dbReference type="Gramene" id="C.cajan_38215.t">
    <property type="protein sequence ID" value="C.cajan_38215.t"/>
    <property type="gene ID" value="C.cajan_38215"/>
</dbReference>
<dbReference type="GO" id="GO:0070552">
    <property type="term" value="C:BRISC complex"/>
    <property type="evidence" value="ECO:0007669"/>
    <property type="project" value="InterPro"/>
</dbReference>
<dbReference type="Pfam" id="PF06113">
    <property type="entry name" value="BRE"/>
    <property type="match status" value="1"/>
</dbReference>
<evidence type="ECO:0000256" key="1">
    <source>
        <dbReference type="ARBA" id="ARBA00004123"/>
    </source>
</evidence>
<dbReference type="GO" id="GO:0006302">
    <property type="term" value="P:double-strand break repair"/>
    <property type="evidence" value="ECO:0007669"/>
    <property type="project" value="TreeGrafter"/>
</dbReference>
<evidence type="ECO:0000256" key="15">
    <source>
        <dbReference type="ARBA" id="ARBA00025766"/>
    </source>
</evidence>